<proteinExistence type="predicted"/>
<sequence>MKCQGCDHEEPCRVCEPEKVNPMSITFPADVGEFYFDRGTLHLRGMTITSNARLSVVV</sequence>
<dbReference type="EMBL" id="LAZR01055517">
    <property type="protein sequence ID" value="KKK76193.1"/>
    <property type="molecule type" value="Genomic_DNA"/>
</dbReference>
<dbReference type="AlphaFoldDB" id="A0A0F8Y4H1"/>
<reference evidence="1" key="1">
    <citation type="journal article" date="2015" name="Nature">
        <title>Complex archaea that bridge the gap between prokaryotes and eukaryotes.</title>
        <authorList>
            <person name="Spang A."/>
            <person name="Saw J.H."/>
            <person name="Jorgensen S.L."/>
            <person name="Zaremba-Niedzwiedzka K."/>
            <person name="Martijn J."/>
            <person name="Lind A.E."/>
            <person name="van Eijk R."/>
            <person name="Schleper C."/>
            <person name="Guy L."/>
            <person name="Ettema T.J."/>
        </authorList>
    </citation>
    <scope>NUCLEOTIDE SEQUENCE</scope>
</reference>
<comment type="caution">
    <text evidence="1">The sequence shown here is derived from an EMBL/GenBank/DDBJ whole genome shotgun (WGS) entry which is preliminary data.</text>
</comment>
<organism evidence="1">
    <name type="scientific">marine sediment metagenome</name>
    <dbReference type="NCBI Taxonomy" id="412755"/>
    <lineage>
        <taxon>unclassified sequences</taxon>
        <taxon>metagenomes</taxon>
        <taxon>ecological metagenomes</taxon>
    </lineage>
</organism>
<evidence type="ECO:0000313" key="1">
    <source>
        <dbReference type="EMBL" id="KKK76193.1"/>
    </source>
</evidence>
<gene>
    <name evidence="1" type="ORF">LCGC14_2866130</name>
</gene>
<protein>
    <submittedName>
        <fullName evidence="1">Uncharacterized protein</fullName>
    </submittedName>
</protein>
<name>A0A0F8Y4H1_9ZZZZ</name>
<accession>A0A0F8Y4H1</accession>